<dbReference type="EC" id="2.3.1.31" evidence="2"/>
<comment type="subunit">
    <text evidence="2">Homodimer.</text>
</comment>
<dbReference type="NCBIfam" id="TIGR01392">
    <property type="entry name" value="homoserO_Ac_trn"/>
    <property type="match status" value="1"/>
</dbReference>
<dbReference type="Pfam" id="PF00561">
    <property type="entry name" value="Abhydrolase_1"/>
    <property type="match status" value="1"/>
</dbReference>
<dbReference type="InterPro" id="IPR029058">
    <property type="entry name" value="AB_hydrolase_fold"/>
</dbReference>
<evidence type="ECO:0000313" key="5">
    <source>
        <dbReference type="Proteomes" id="UP001595906"/>
    </source>
</evidence>
<evidence type="ECO:0000259" key="3">
    <source>
        <dbReference type="Pfam" id="PF00561"/>
    </source>
</evidence>
<feature type="active site" evidence="2">
    <location>
        <position position="294"/>
    </location>
</feature>
<comment type="pathway">
    <text evidence="2">Amino-acid biosynthesis; L-methionine biosynthesis via de novo pathway; O-acetyl-L-homoserine from L-homoserine: step 1/1.</text>
</comment>
<keyword evidence="5" id="KW-1185">Reference proteome</keyword>
<comment type="catalytic activity">
    <reaction evidence="2">
        <text>L-homoserine + acetyl-CoA = O-acetyl-L-homoserine + CoA</text>
        <dbReference type="Rhea" id="RHEA:13701"/>
        <dbReference type="ChEBI" id="CHEBI:57287"/>
        <dbReference type="ChEBI" id="CHEBI:57288"/>
        <dbReference type="ChEBI" id="CHEBI:57476"/>
        <dbReference type="ChEBI" id="CHEBI:57716"/>
        <dbReference type="EC" id="2.3.1.31"/>
    </reaction>
</comment>
<dbReference type="InterPro" id="IPR000073">
    <property type="entry name" value="AB_hydrolase_1"/>
</dbReference>
<proteinExistence type="inferred from homology"/>
<dbReference type="PANTHER" id="PTHR32268">
    <property type="entry name" value="HOMOSERINE O-ACETYLTRANSFERASE"/>
    <property type="match status" value="1"/>
</dbReference>
<comment type="function">
    <text evidence="2">Transfers an acetyl group from acetyl-CoA to L-homoserine, forming acetyl-L-homoserine.</text>
</comment>
<feature type="active site" description="Nucleophile" evidence="2">
    <location>
        <position position="134"/>
    </location>
</feature>
<feature type="active site" evidence="2">
    <location>
        <position position="323"/>
    </location>
</feature>
<dbReference type="GO" id="GO:0004414">
    <property type="term" value="F:homoserine O-acetyltransferase activity"/>
    <property type="evidence" value="ECO:0007669"/>
    <property type="project" value="UniProtKB-EC"/>
</dbReference>
<dbReference type="InterPro" id="IPR008220">
    <property type="entry name" value="HAT_MetX-like"/>
</dbReference>
<dbReference type="PANTHER" id="PTHR32268:SF11">
    <property type="entry name" value="HOMOSERINE O-ACETYLTRANSFERASE"/>
    <property type="match status" value="1"/>
</dbReference>
<keyword evidence="2" id="KW-0963">Cytoplasm</keyword>
<dbReference type="HAMAP" id="MF_00296">
    <property type="entry name" value="MetX_acyltransf"/>
    <property type="match status" value="1"/>
</dbReference>
<organism evidence="4 5">
    <name type="scientific">Parasediminibacterium paludis</name>
    <dbReference type="NCBI Taxonomy" id="908966"/>
    <lineage>
        <taxon>Bacteria</taxon>
        <taxon>Pseudomonadati</taxon>
        <taxon>Bacteroidota</taxon>
        <taxon>Chitinophagia</taxon>
        <taxon>Chitinophagales</taxon>
        <taxon>Chitinophagaceae</taxon>
        <taxon>Parasediminibacterium</taxon>
    </lineage>
</organism>
<sequence>MTEIFKHQQSFTLESGKVLPELHLAYNTFGTLNAAGDNVVWVFHALTGNSNPMEWWHGLVGEGCLFTPEKYYIVCANMPGSHYGSINAFSTNPTTGKPYYHTFPWFTTRDMIRAYQFLKQALGITKIHIGIGGSMGGQQLLEWAIEEPNLFENIVPIATNAFHSAWGIAFNASQRMCIEHDPTWKEDNDHAGMNGMKAARSIALLSYRNHNTYGVKQTGFTQQTANLPIDEQVFNAESYQRYQGEKLAKRFNAFSYYALSKAMDSHHVGRNRASVEAALASITAKTLVIGVTTDILFPLSEQQFLAQHIPNATFAAIESLYGHDGFLLEFEIIEQLLRQNLNLE</sequence>
<protein>
    <recommendedName>
        <fullName evidence="2">Homoserine O-acetyltransferase</fullName>
        <shortName evidence="2">HAT</shortName>
        <ecNumber evidence="2">2.3.1.31</ecNumber>
    </recommendedName>
    <alternativeName>
        <fullName evidence="2">Homoserine transacetylase</fullName>
        <shortName evidence="2">HTA</shortName>
    </alternativeName>
</protein>
<accession>A0ABV8PWG7</accession>
<evidence type="ECO:0000313" key="4">
    <source>
        <dbReference type="EMBL" id="MFC4232332.1"/>
    </source>
</evidence>
<dbReference type="SUPFAM" id="SSF53474">
    <property type="entry name" value="alpha/beta-Hydrolases"/>
    <property type="match status" value="1"/>
</dbReference>
<evidence type="ECO:0000256" key="2">
    <source>
        <dbReference type="HAMAP-Rule" id="MF_00296"/>
    </source>
</evidence>
<gene>
    <name evidence="4" type="primary">metX</name>
    <name evidence="2" type="synonym">metXA</name>
    <name evidence="4" type="ORF">ACFOW1_10550</name>
</gene>
<comment type="caution">
    <text evidence="4">The sequence shown here is derived from an EMBL/GenBank/DDBJ whole genome shotgun (WGS) entry which is preliminary data.</text>
</comment>
<keyword evidence="2 4" id="KW-0012">Acyltransferase</keyword>
<name>A0ABV8PWG7_9BACT</name>
<evidence type="ECO:0000256" key="1">
    <source>
        <dbReference type="ARBA" id="ARBA00022679"/>
    </source>
</evidence>
<keyword evidence="2" id="KW-0028">Amino-acid biosynthesis</keyword>
<comment type="similarity">
    <text evidence="2">Belongs to the AB hydrolase superfamily. MetX family.</text>
</comment>
<comment type="caution">
    <text evidence="2">Lacks conserved residue(s) required for the propagation of feature annotation.</text>
</comment>
<dbReference type="Proteomes" id="UP001595906">
    <property type="component" value="Unassembled WGS sequence"/>
</dbReference>
<dbReference type="RefSeq" id="WP_379014144.1">
    <property type="nucleotide sequence ID" value="NZ_JBHSDC010000022.1"/>
</dbReference>
<keyword evidence="1 2" id="KW-0808">Transferase</keyword>
<feature type="binding site" evidence="2">
    <location>
        <position position="324"/>
    </location>
    <ligand>
        <name>substrate</name>
    </ligand>
</feature>
<feature type="binding site" evidence="2">
    <location>
        <position position="200"/>
    </location>
    <ligand>
        <name>substrate</name>
    </ligand>
</feature>
<keyword evidence="2" id="KW-0486">Methionine biosynthesis</keyword>
<feature type="domain" description="AB hydrolase-1" evidence="3">
    <location>
        <begin position="39"/>
        <end position="327"/>
    </location>
</feature>
<reference evidence="5" key="1">
    <citation type="journal article" date="2019" name="Int. J. Syst. Evol. Microbiol.">
        <title>The Global Catalogue of Microorganisms (GCM) 10K type strain sequencing project: providing services to taxonomists for standard genome sequencing and annotation.</title>
        <authorList>
            <consortium name="The Broad Institute Genomics Platform"/>
            <consortium name="The Broad Institute Genome Sequencing Center for Infectious Disease"/>
            <person name="Wu L."/>
            <person name="Ma J."/>
        </authorList>
    </citation>
    <scope>NUCLEOTIDE SEQUENCE [LARGE SCALE GENOMIC DNA]</scope>
    <source>
        <strain evidence="5">CECT 8010</strain>
    </source>
</reference>
<dbReference type="PIRSF" id="PIRSF000443">
    <property type="entry name" value="Homoser_Ac_trans"/>
    <property type="match status" value="1"/>
</dbReference>
<dbReference type="EMBL" id="JBHSDC010000022">
    <property type="protein sequence ID" value="MFC4232332.1"/>
    <property type="molecule type" value="Genomic_DNA"/>
</dbReference>
<dbReference type="Gene3D" id="3.40.50.1820">
    <property type="entry name" value="alpha/beta hydrolase"/>
    <property type="match status" value="1"/>
</dbReference>
<comment type="subcellular location">
    <subcellularLocation>
        <location evidence="2">Cytoplasm</location>
    </subcellularLocation>
</comment>